<dbReference type="InterPro" id="IPR009078">
    <property type="entry name" value="Ferritin-like_SF"/>
</dbReference>
<accession>A0A543AN65</accession>
<keyword evidence="2" id="KW-1185">Reference proteome</keyword>
<dbReference type="Proteomes" id="UP000319746">
    <property type="component" value="Unassembled WGS sequence"/>
</dbReference>
<dbReference type="PIRSF" id="PIRSF037834">
    <property type="entry name" value="PA_CoA_Oase3"/>
    <property type="match status" value="1"/>
</dbReference>
<evidence type="ECO:0000313" key="2">
    <source>
        <dbReference type="Proteomes" id="UP000319746"/>
    </source>
</evidence>
<dbReference type="GO" id="GO:0010124">
    <property type="term" value="P:phenylacetate catabolic process"/>
    <property type="evidence" value="ECO:0007669"/>
    <property type="project" value="InterPro"/>
</dbReference>
<proteinExistence type="predicted"/>
<gene>
    <name evidence="1" type="ORF">FB556_0482</name>
</gene>
<dbReference type="NCBIfam" id="TIGR02158">
    <property type="entry name" value="PA_CoA_Oxy3"/>
    <property type="match status" value="1"/>
</dbReference>
<comment type="caution">
    <text evidence="1">The sequence shown here is derived from an EMBL/GenBank/DDBJ whole genome shotgun (WGS) entry which is preliminary data.</text>
</comment>
<evidence type="ECO:0000313" key="1">
    <source>
        <dbReference type="EMBL" id="TQL74031.1"/>
    </source>
</evidence>
<dbReference type="Gene3D" id="1.20.1260.10">
    <property type="match status" value="1"/>
</dbReference>
<dbReference type="Pfam" id="PF05138">
    <property type="entry name" value="PaaA_PaaC"/>
    <property type="match status" value="1"/>
</dbReference>
<dbReference type="PANTHER" id="PTHR30458:SF0">
    <property type="entry name" value="1,2-PHENYLACETYL-COA EPOXIDASE, SUBUNIT C"/>
    <property type="match status" value="1"/>
</dbReference>
<dbReference type="SUPFAM" id="SSF47240">
    <property type="entry name" value="Ferritin-like"/>
    <property type="match status" value="1"/>
</dbReference>
<dbReference type="InterPro" id="IPR011882">
    <property type="entry name" value="PaaC"/>
</dbReference>
<dbReference type="InterPro" id="IPR007814">
    <property type="entry name" value="PaaA_PaaC"/>
</dbReference>
<dbReference type="PANTHER" id="PTHR30458">
    <property type="entry name" value="PHENYLACETIC ACID DEGRADATION PROTEIN PAA"/>
    <property type="match status" value="1"/>
</dbReference>
<dbReference type="InterPro" id="IPR052703">
    <property type="entry name" value="Aromatic_CoA_ox/epox"/>
</dbReference>
<dbReference type="InterPro" id="IPR012347">
    <property type="entry name" value="Ferritin-like"/>
</dbReference>
<sequence>MSFASSDSATRQSAGNAITPEDIIASENKAPEDVATYAMYLGDDALILAQRLGYWISRAPEMEEDVALANIAQDQLGHARFLLSYAGSAWGKTEDELAYFRDTHEFYSCRLVEQENGDFGQTIARQLIFATYQYELFSRLVDSKDETLAAVAAKALKEVMYHLDHAAQWTLRLGDGTEESHRRMQEGLYYMWPYVDELFADDDLLRDLADRGIAVLPSTLRESFDQRIQPIIEQATLEIPDVAGAFGGDRSGRFSEHRGHILGEMQVLARQFPGATW</sequence>
<name>A0A543AN65_9MICC</name>
<protein>
    <submittedName>
        <fullName evidence="1">Ring-1,2-phenylacetyl-CoA epoxidase subunit PaaC</fullName>
    </submittedName>
</protein>
<dbReference type="RefSeq" id="WP_141864386.1">
    <property type="nucleotide sequence ID" value="NZ_BAABAN010000016.1"/>
</dbReference>
<dbReference type="AlphaFoldDB" id="A0A543AN65"/>
<organism evidence="1 2">
    <name type="scientific">Enteractinococcus coprophilus</name>
    <dbReference type="NCBI Taxonomy" id="1027633"/>
    <lineage>
        <taxon>Bacteria</taxon>
        <taxon>Bacillati</taxon>
        <taxon>Actinomycetota</taxon>
        <taxon>Actinomycetes</taxon>
        <taxon>Micrococcales</taxon>
        <taxon>Micrococcaceae</taxon>
    </lineage>
</organism>
<dbReference type="EMBL" id="VFOU01000001">
    <property type="protein sequence ID" value="TQL74031.1"/>
    <property type="molecule type" value="Genomic_DNA"/>
</dbReference>
<dbReference type="GO" id="GO:0005829">
    <property type="term" value="C:cytosol"/>
    <property type="evidence" value="ECO:0007669"/>
    <property type="project" value="TreeGrafter"/>
</dbReference>
<reference evidence="1 2" key="1">
    <citation type="submission" date="2019-06" db="EMBL/GenBank/DDBJ databases">
        <title>Sequencing the genomes of 1000 actinobacteria strains.</title>
        <authorList>
            <person name="Klenk H.-P."/>
        </authorList>
    </citation>
    <scope>NUCLEOTIDE SEQUENCE [LARGE SCALE GENOMIC DNA]</scope>
    <source>
        <strain evidence="1 2">DSM 24083</strain>
    </source>
</reference>
<dbReference type="OrthoDB" id="9789947at2"/>